<dbReference type="GO" id="GO:0003777">
    <property type="term" value="F:microtubule motor activity"/>
    <property type="evidence" value="ECO:0007669"/>
    <property type="project" value="InterPro"/>
</dbReference>
<feature type="domain" description="Kinesin motor" evidence="5">
    <location>
        <begin position="5"/>
        <end position="182"/>
    </location>
</feature>
<accession>A0A1Q9E401</accession>
<dbReference type="GO" id="GO:0007018">
    <property type="term" value="P:microtubule-based movement"/>
    <property type="evidence" value="ECO:0007669"/>
    <property type="project" value="InterPro"/>
</dbReference>
<proteinExistence type="inferred from homology"/>
<dbReference type="InterPro" id="IPR011009">
    <property type="entry name" value="Kinase-like_dom_sf"/>
</dbReference>
<dbReference type="GO" id="GO:0008430">
    <property type="term" value="F:selenium binding"/>
    <property type="evidence" value="ECO:0007669"/>
    <property type="project" value="InterPro"/>
</dbReference>
<dbReference type="EMBL" id="LSRX01000272">
    <property type="protein sequence ID" value="OLQ02154.1"/>
    <property type="molecule type" value="Genomic_DNA"/>
</dbReference>
<dbReference type="PANTHER" id="PTHR23300:SF0">
    <property type="entry name" value="METHANETHIOL OXIDASE"/>
    <property type="match status" value="1"/>
</dbReference>
<feature type="domain" description="Kinesin motor" evidence="5">
    <location>
        <begin position="762"/>
        <end position="863"/>
    </location>
</feature>
<feature type="coiled-coil region" evidence="4">
    <location>
        <begin position="864"/>
        <end position="919"/>
    </location>
</feature>
<dbReference type="Pfam" id="PF05694">
    <property type="entry name" value="SBP56"/>
    <property type="match status" value="1"/>
</dbReference>
<dbReference type="SUPFAM" id="SSF75011">
    <property type="entry name" value="3-carboxy-cis,cis-mucoante lactonizing enzyme"/>
    <property type="match status" value="1"/>
</dbReference>
<keyword evidence="3" id="KW-0547">Nucleotide-binding</keyword>
<comment type="caution">
    <text evidence="3">Lacks conserved residue(s) required for the propagation of feature annotation.</text>
</comment>
<dbReference type="PRINTS" id="PR00380">
    <property type="entry name" value="KINESINHEAVY"/>
</dbReference>
<keyword evidence="4" id="KW-0175">Coiled coil</keyword>
<feature type="binding site" evidence="3">
    <location>
        <begin position="99"/>
        <end position="106"/>
    </location>
    <ligand>
        <name>ATP</name>
        <dbReference type="ChEBI" id="CHEBI:30616"/>
    </ligand>
</feature>
<evidence type="ECO:0000256" key="2">
    <source>
        <dbReference type="ARBA" id="ARBA00023266"/>
    </source>
</evidence>
<sequence length="1517" mass="167316">MRAHIVRYVPRSWLSQASGKAEKVQMPSDSQVTLDDCQEHMSSMRVFDYEPWLIQLRSNLMVSQRGATQQTLMALHLLVSEAILDNAMDGFNNCLFAYGQTGSGKTHSVPTINPKIEGSFRHWRILLELFRRIENMRGRKDAKVQFQCQVSYPEIYNEQIRDLLVPLTDKPAKLTASMASGGESITESHFAPTLLQRRKESASDQTKVGTCCKGMGFGSPLEAKNAGVVEELLYIPAVQMEKGLKPDYLATVDVNPNSPSYCQVIHRLHMAEPGDELHHLGWNACSSCRGQVGRPTHSFIIAPGVLSGNIHIIDVRSDPRAPKLHKTIPGAEILAKTGAALPHTAHCAPDEIIMSFMGSGTAKQGFEPSGAGFVCFDPKTFEIKQRWEAPENPTRFGYDFWYQPRHNVMVSSEWGDPGCFTKGFNPAHVAEGRYGSKLYVWDWTDRTLKQELDVGAGSIPLEVRFLHDPDKAEGYTGCALSSEMVRFRKTEEGHWEAKTVIKVDPIPVEGWALPEMPGLITDFLISMDDRFIFFSNWLHGDVRQYDITGEEPKLVGQFFVGGSMKRGGSVTRKDGESEPEPLVVKGVEVQGGAQMVQLSLDSRSDGKRLYVSTSLFSSWDKQFYPEMAARGAQVIQLDVDTEKGGLTLNPNFLVDFGNEPDGPVLCHEMRLPGGPGGKPLQVLSLGLRTPAQVTTYEEVQSILDFGAKSRSVAATQMTPGCSLSSSRTFAARNSASSRSHCIFNFVLLKRESADGVDSEQSSERQKKTGASGSLLKEGAMINQSLSNLALVINKLAASAREDGKSDFVPFRPKVVYRQESLSGNSKTVMIAALSPALSNLDERRHLFPDTSTGLPFQETSASIAEELTAEIARLKEQLAAQNDSPGRLQQQLHDTEQLLAQMEKDYQAQIAEAREMEALRKQDRNVPQLVNLSDDASLTGCLVYFLPEGEQTTIGMDKECTLAGQRRNEDNRIVTLQLVDVAGAPLQAAWICGHRGPSFNPLSEVLVNGQKPKQARMKVKHQEREWHPLMLLCKGTLASVELEQQISGPELSRSEAARRAALTQILQKALNCQAETAEVRTDFKCQLSLQLAEESSILHLPVDGSDCKAPTPLIPLLFADVTHAPVRSVKRALNDDKINCTSLRGSVSASAARNGLLFNLSRRGALRWDVKQCYSINRRCRGVGGQGAASWAYERNFPVRDAFVGIQSVCVEATRFEACGHELGTCRWIFAMLESAVGFYERKERMRNEGMEDCTVGLAAGHGRVRLRTLLFRDLDSAWYKGPTWDVSVSAAATELYDLQICEKVEDVESRVRLLKKDLKANRLASSPFDHDTVNCDRYGRSKHALKAVVKDLGLGQCGIRFTAAACNHPHGLQVIVISIKTVFVATCLHNLDEAAVKVWGNGSLAAFHSEVRADRAVDDACMSDARLCYCSASWEKTRRRGRSGSVMVMELCPGGDLFDLVSDGVAQLEFNVIPQENVLQIMVGVFSALTYAVGSPGYVAPEIIRGKRYNELAALA</sequence>
<dbReference type="OrthoDB" id="10252446at2759"/>
<gene>
    <name evidence="6" type="primary">selenbp1</name>
    <name evidence="6" type="ORF">AK812_SmicGene15078</name>
</gene>
<organism evidence="6 7">
    <name type="scientific">Symbiodinium microadriaticum</name>
    <name type="common">Dinoflagellate</name>
    <name type="synonym">Zooxanthella microadriatica</name>
    <dbReference type="NCBI Taxonomy" id="2951"/>
    <lineage>
        <taxon>Eukaryota</taxon>
        <taxon>Sar</taxon>
        <taxon>Alveolata</taxon>
        <taxon>Dinophyceae</taxon>
        <taxon>Suessiales</taxon>
        <taxon>Symbiodiniaceae</taxon>
        <taxon>Symbiodinium</taxon>
    </lineage>
</organism>
<evidence type="ECO:0000259" key="5">
    <source>
        <dbReference type="PROSITE" id="PS50067"/>
    </source>
</evidence>
<evidence type="ECO:0000256" key="4">
    <source>
        <dbReference type="SAM" id="Coils"/>
    </source>
</evidence>
<dbReference type="InterPro" id="IPR008826">
    <property type="entry name" value="Se-bd"/>
</dbReference>
<evidence type="ECO:0000256" key="3">
    <source>
        <dbReference type="PROSITE-ProRule" id="PRU00283"/>
    </source>
</evidence>
<dbReference type="SUPFAM" id="SSF56112">
    <property type="entry name" value="Protein kinase-like (PK-like)"/>
    <property type="match status" value="1"/>
</dbReference>
<dbReference type="SMART" id="SM00129">
    <property type="entry name" value="KISc"/>
    <property type="match status" value="1"/>
</dbReference>
<comment type="caution">
    <text evidence="6">The sequence shown here is derived from an EMBL/GenBank/DDBJ whole genome shotgun (WGS) entry which is preliminary data.</text>
</comment>
<dbReference type="Gene3D" id="3.40.850.10">
    <property type="entry name" value="Kinesin motor domain"/>
    <property type="match status" value="2"/>
</dbReference>
<dbReference type="InterPro" id="IPR027417">
    <property type="entry name" value="P-loop_NTPase"/>
</dbReference>
<dbReference type="SUPFAM" id="SSF52540">
    <property type="entry name" value="P-loop containing nucleoside triphosphate hydrolases"/>
    <property type="match status" value="2"/>
</dbReference>
<dbReference type="Pfam" id="PF00225">
    <property type="entry name" value="Kinesin"/>
    <property type="match status" value="2"/>
</dbReference>
<dbReference type="Proteomes" id="UP000186817">
    <property type="component" value="Unassembled WGS sequence"/>
</dbReference>
<keyword evidence="2" id="KW-0711">Selenium</keyword>
<evidence type="ECO:0000256" key="1">
    <source>
        <dbReference type="ARBA" id="ARBA00005606"/>
    </source>
</evidence>
<dbReference type="GO" id="GO:0008017">
    <property type="term" value="F:microtubule binding"/>
    <property type="evidence" value="ECO:0007669"/>
    <property type="project" value="InterPro"/>
</dbReference>
<keyword evidence="3" id="KW-0505">Motor protein</keyword>
<name>A0A1Q9E401_SYMMI</name>
<comment type="similarity">
    <text evidence="3">Belongs to the TRAFAC class myosin-kinesin ATPase superfamily. Kinesin family.</text>
</comment>
<dbReference type="GO" id="GO:0005524">
    <property type="term" value="F:ATP binding"/>
    <property type="evidence" value="ECO:0007669"/>
    <property type="project" value="UniProtKB-UniRule"/>
</dbReference>
<keyword evidence="7" id="KW-1185">Reference proteome</keyword>
<dbReference type="PANTHER" id="PTHR23300">
    <property type="entry name" value="METHANETHIOL OXIDASE"/>
    <property type="match status" value="1"/>
</dbReference>
<evidence type="ECO:0000313" key="7">
    <source>
        <dbReference type="Proteomes" id="UP000186817"/>
    </source>
</evidence>
<protein>
    <submittedName>
        <fullName evidence="6">Selenium-binding protein 1</fullName>
    </submittedName>
</protein>
<dbReference type="PROSITE" id="PS50067">
    <property type="entry name" value="KINESIN_MOTOR_2"/>
    <property type="match status" value="2"/>
</dbReference>
<comment type="similarity">
    <text evidence="1">Belongs to the selenium-binding protein family.</text>
</comment>
<dbReference type="InterPro" id="IPR001752">
    <property type="entry name" value="Kinesin_motor_dom"/>
</dbReference>
<keyword evidence="3" id="KW-0067">ATP-binding</keyword>
<reference evidence="6 7" key="1">
    <citation type="submission" date="2016-02" db="EMBL/GenBank/DDBJ databases">
        <title>Genome analysis of coral dinoflagellate symbionts highlights evolutionary adaptations to a symbiotic lifestyle.</title>
        <authorList>
            <person name="Aranda M."/>
            <person name="Li Y."/>
            <person name="Liew Y.J."/>
            <person name="Baumgarten S."/>
            <person name="Simakov O."/>
            <person name="Wilson M."/>
            <person name="Piel J."/>
            <person name="Ashoor H."/>
            <person name="Bougouffa S."/>
            <person name="Bajic V.B."/>
            <person name="Ryu T."/>
            <person name="Ravasi T."/>
            <person name="Bayer T."/>
            <person name="Micklem G."/>
            <person name="Kim H."/>
            <person name="Bhak J."/>
            <person name="Lajeunesse T.C."/>
            <person name="Voolstra C.R."/>
        </authorList>
    </citation>
    <scope>NUCLEOTIDE SEQUENCE [LARGE SCALE GENOMIC DNA]</scope>
    <source>
        <strain evidence="6 7">CCMP2467</strain>
    </source>
</reference>
<dbReference type="InterPro" id="IPR036961">
    <property type="entry name" value="Kinesin_motor_dom_sf"/>
</dbReference>
<evidence type="ECO:0000313" key="6">
    <source>
        <dbReference type="EMBL" id="OLQ02154.1"/>
    </source>
</evidence>